<name>A0A832W9S1_9EURY</name>
<gene>
    <name evidence="1" type="ORF">HA338_05730</name>
</gene>
<dbReference type="RefSeq" id="WP_011023241.1">
    <property type="nucleotide sequence ID" value="NZ_DUJU01000064.1"/>
</dbReference>
<evidence type="ECO:0000313" key="1">
    <source>
        <dbReference type="EMBL" id="HIH93545.1"/>
    </source>
</evidence>
<proteinExistence type="predicted"/>
<evidence type="ECO:0000313" key="2">
    <source>
        <dbReference type="Proteomes" id="UP000600774"/>
    </source>
</evidence>
<organism evidence="1 2">
    <name type="scientific">Methanosarcina acetivorans</name>
    <dbReference type="NCBI Taxonomy" id="2214"/>
    <lineage>
        <taxon>Archaea</taxon>
        <taxon>Methanobacteriati</taxon>
        <taxon>Methanobacteriota</taxon>
        <taxon>Stenosarchaea group</taxon>
        <taxon>Methanomicrobia</taxon>
        <taxon>Methanosarcinales</taxon>
        <taxon>Methanosarcinaceae</taxon>
        <taxon>Methanosarcina</taxon>
    </lineage>
</organism>
<protein>
    <submittedName>
        <fullName evidence="1">Sua5/YciO/YrdC/YwlC family protein</fullName>
    </submittedName>
</protein>
<dbReference type="GeneID" id="1475201"/>
<sequence>MSFTIPSHKLAILSETTCKNPSKTLKLTDFLYKFELDNEKIFIRRNRELGNPFIVLLVKNITHKDKNTFEVERKVLRTPESITFSSLNFPLRYQEQIQVKINFFEQGE</sequence>
<dbReference type="Proteomes" id="UP000600774">
    <property type="component" value="Unassembled WGS sequence"/>
</dbReference>
<reference evidence="1" key="1">
    <citation type="journal article" date="2020" name="bioRxiv">
        <title>A rank-normalized archaeal taxonomy based on genome phylogeny resolves widespread incomplete and uneven classifications.</title>
        <authorList>
            <person name="Rinke C."/>
            <person name="Chuvochina M."/>
            <person name="Mussig A.J."/>
            <person name="Chaumeil P.-A."/>
            <person name="Waite D.W."/>
            <person name="Whitman W.B."/>
            <person name="Parks D.H."/>
            <person name="Hugenholtz P."/>
        </authorList>
    </citation>
    <scope>NUCLEOTIDE SEQUENCE</scope>
    <source>
        <strain evidence="1">UBA8876</strain>
    </source>
</reference>
<accession>A0A832W9S1</accession>
<dbReference type="EMBL" id="DUJU01000064">
    <property type="protein sequence ID" value="HIH93545.1"/>
    <property type="molecule type" value="Genomic_DNA"/>
</dbReference>
<dbReference type="AlphaFoldDB" id="A0A832W9S1"/>
<comment type="caution">
    <text evidence="1">The sequence shown here is derived from an EMBL/GenBank/DDBJ whole genome shotgun (WGS) entry which is preliminary data.</text>
</comment>